<evidence type="ECO:0000313" key="1">
    <source>
        <dbReference type="EMBL" id="MCK2220271.1"/>
    </source>
</evidence>
<organism evidence="1 2">
    <name type="scientific">Actinomadura luzonensis</name>
    <dbReference type="NCBI Taxonomy" id="2805427"/>
    <lineage>
        <taxon>Bacteria</taxon>
        <taxon>Bacillati</taxon>
        <taxon>Actinomycetota</taxon>
        <taxon>Actinomycetes</taxon>
        <taxon>Streptosporangiales</taxon>
        <taxon>Thermomonosporaceae</taxon>
        <taxon>Actinomadura</taxon>
    </lineage>
</organism>
<dbReference type="InterPro" id="IPR023393">
    <property type="entry name" value="START-like_dom_sf"/>
</dbReference>
<dbReference type="CDD" id="cd07820">
    <property type="entry name" value="SRPBCC_3"/>
    <property type="match status" value="1"/>
</dbReference>
<dbReference type="Gene3D" id="3.30.530.20">
    <property type="match status" value="1"/>
</dbReference>
<dbReference type="Proteomes" id="UP001317259">
    <property type="component" value="Unassembled WGS sequence"/>
</dbReference>
<dbReference type="InterPro" id="IPR019587">
    <property type="entry name" value="Polyketide_cyclase/dehydratase"/>
</dbReference>
<sequence>MPTRFEVVTLVHAPPGLVFDTSLSVEAHTESMAGARERAVAGVTTGRLGPGDRVTWRARHFGLPWRLTSVISGYERPAYFMDEQVAGPFRRWRHAHHFVLAPDGRGTVMRDVVEFAAPAGPLGTLAEALVLRRYMTRLILRRNAHLKRVTEAAAR</sequence>
<gene>
    <name evidence="1" type="ORF">MF672_041700</name>
</gene>
<evidence type="ECO:0000313" key="2">
    <source>
        <dbReference type="Proteomes" id="UP001317259"/>
    </source>
</evidence>
<keyword evidence="2" id="KW-1185">Reference proteome</keyword>
<dbReference type="SUPFAM" id="SSF55961">
    <property type="entry name" value="Bet v1-like"/>
    <property type="match status" value="1"/>
</dbReference>
<reference evidence="1 2" key="1">
    <citation type="submission" date="2022-04" db="EMBL/GenBank/DDBJ databases">
        <title>Genome draft of Actinomadura sp. ATCC 31491.</title>
        <authorList>
            <person name="Shi X."/>
            <person name="Du Y."/>
        </authorList>
    </citation>
    <scope>NUCLEOTIDE SEQUENCE [LARGE SCALE GENOMIC DNA]</scope>
    <source>
        <strain evidence="1 2">ATCC 31491</strain>
    </source>
</reference>
<dbReference type="Pfam" id="PF10604">
    <property type="entry name" value="Polyketide_cyc2"/>
    <property type="match status" value="1"/>
</dbReference>
<name>A0ABT0G6N6_9ACTN</name>
<protein>
    <submittedName>
        <fullName evidence="1">SRPBCC family protein</fullName>
    </submittedName>
</protein>
<dbReference type="RefSeq" id="WP_242384036.1">
    <property type="nucleotide sequence ID" value="NZ_JAKRKC020000002.1"/>
</dbReference>
<accession>A0ABT0G6N6</accession>
<dbReference type="EMBL" id="JAKRKC020000002">
    <property type="protein sequence ID" value="MCK2220271.1"/>
    <property type="molecule type" value="Genomic_DNA"/>
</dbReference>
<comment type="caution">
    <text evidence="1">The sequence shown here is derived from an EMBL/GenBank/DDBJ whole genome shotgun (WGS) entry which is preliminary data.</text>
</comment>
<proteinExistence type="predicted"/>